<keyword evidence="1" id="KW-1133">Transmembrane helix</keyword>
<dbReference type="InterPro" id="IPR052155">
    <property type="entry name" value="Biofilm_reg_signaling"/>
</dbReference>
<evidence type="ECO:0000259" key="2">
    <source>
        <dbReference type="PROSITE" id="PS50113"/>
    </source>
</evidence>
<dbReference type="Proteomes" id="UP000613030">
    <property type="component" value="Unassembled WGS sequence"/>
</dbReference>
<dbReference type="SUPFAM" id="SSF47384">
    <property type="entry name" value="Homodimeric domain of signal transducing histidine kinase"/>
    <property type="match status" value="1"/>
</dbReference>
<dbReference type="InterPro" id="IPR036097">
    <property type="entry name" value="HisK_dim/P_sf"/>
</dbReference>
<dbReference type="InterPro" id="IPR000014">
    <property type="entry name" value="PAS"/>
</dbReference>
<dbReference type="PROSITE" id="PS50113">
    <property type="entry name" value="PAC"/>
    <property type="match status" value="1"/>
</dbReference>
<dbReference type="Pfam" id="PF13426">
    <property type="entry name" value="PAS_9"/>
    <property type="match status" value="1"/>
</dbReference>
<accession>A0ABS1L1N5</accession>
<dbReference type="InterPro" id="IPR000700">
    <property type="entry name" value="PAS-assoc_C"/>
</dbReference>
<organism evidence="3 4">
    <name type="scientific">Chryseolinea lacunae</name>
    <dbReference type="NCBI Taxonomy" id="2801331"/>
    <lineage>
        <taxon>Bacteria</taxon>
        <taxon>Pseudomonadati</taxon>
        <taxon>Bacteroidota</taxon>
        <taxon>Cytophagia</taxon>
        <taxon>Cytophagales</taxon>
        <taxon>Fulvivirgaceae</taxon>
        <taxon>Chryseolinea</taxon>
    </lineage>
</organism>
<feature type="transmembrane region" description="Helical" evidence="1">
    <location>
        <begin position="157"/>
        <end position="176"/>
    </location>
</feature>
<dbReference type="Gene3D" id="3.30.450.20">
    <property type="entry name" value="PAS domain"/>
    <property type="match status" value="1"/>
</dbReference>
<dbReference type="SUPFAM" id="SSF55785">
    <property type="entry name" value="PYP-like sensor domain (PAS domain)"/>
    <property type="match status" value="1"/>
</dbReference>
<proteinExistence type="predicted"/>
<dbReference type="EMBL" id="JAERRB010000017">
    <property type="protein sequence ID" value="MBL0745605.1"/>
    <property type="molecule type" value="Genomic_DNA"/>
</dbReference>
<dbReference type="InterPro" id="IPR035965">
    <property type="entry name" value="PAS-like_dom_sf"/>
</dbReference>
<feature type="transmembrane region" description="Helical" evidence="1">
    <location>
        <begin position="60"/>
        <end position="83"/>
    </location>
</feature>
<dbReference type="PANTHER" id="PTHR44757">
    <property type="entry name" value="DIGUANYLATE CYCLASE DGCP"/>
    <property type="match status" value="1"/>
</dbReference>
<keyword evidence="1" id="KW-0472">Membrane</keyword>
<sequence>MVKRVRHIGKGSLGSDVAFYTTPCDQTYQKNASMWLNAIWINGLKIGYHQSISGLERTRIMILNGVAIVTSISVMAYAIGYSLIGYRYYYGPLYILPVAVLVLSLNYHGKYFSSRVAYSLGSILVITYWCYEGRGNGNEYTLVGLATTCTLIFSQRWIVYSNNFVCLLIFSSYKYLDQTVPFEPDQTINYNILPWIILSNTVAVIAFQMTLFRDLAHYYDRKLLTKYHEKNTLLAQQKRTEEQLKASNDRFQAITAHLENVVEKQTIELQTLVNAINVNIFMSESDLNGRFTNVNEHVVIASEYSREELIGSHYTILASGRYSNDFFEERRRTLMEGRTWRGEVEHKTKHGALLWFDCVVIPIQDGRKEIQSFLTLGLSITERKVHEQMMNETHKLLEAITFKTSHNIRGPLARVKGLAELVKRDQIGAAEFKMIAEKMVLSSNELNHFTSELVTFVQNHQESIKGNSKN</sequence>
<reference evidence="3 4" key="1">
    <citation type="submission" date="2021-01" db="EMBL/GenBank/DDBJ databases">
        <title>Chryseolinea sp. Jin1 Genome sequencing and assembly.</title>
        <authorList>
            <person name="Kim I."/>
        </authorList>
    </citation>
    <scope>NUCLEOTIDE SEQUENCE [LARGE SCALE GENOMIC DNA]</scope>
    <source>
        <strain evidence="3 4">Jin1</strain>
    </source>
</reference>
<comment type="caution">
    <text evidence="3">The sequence shown here is derived from an EMBL/GenBank/DDBJ whole genome shotgun (WGS) entry which is preliminary data.</text>
</comment>
<evidence type="ECO:0000256" key="1">
    <source>
        <dbReference type="SAM" id="Phobius"/>
    </source>
</evidence>
<protein>
    <submittedName>
        <fullName evidence="3">PAS domain-containing protein</fullName>
    </submittedName>
</protein>
<dbReference type="NCBIfam" id="TIGR00229">
    <property type="entry name" value="sensory_box"/>
    <property type="match status" value="1"/>
</dbReference>
<evidence type="ECO:0000313" key="3">
    <source>
        <dbReference type="EMBL" id="MBL0745605.1"/>
    </source>
</evidence>
<name>A0ABS1L1N5_9BACT</name>
<gene>
    <name evidence="3" type="ORF">JI741_30515</name>
</gene>
<keyword evidence="4" id="KW-1185">Reference proteome</keyword>
<dbReference type="RefSeq" id="WP_236676352.1">
    <property type="nucleotide sequence ID" value="NZ_JAERRB010000017.1"/>
</dbReference>
<dbReference type="PANTHER" id="PTHR44757:SF2">
    <property type="entry name" value="BIOFILM ARCHITECTURE MAINTENANCE PROTEIN MBAA"/>
    <property type="match status" value="1"/>
</dbReference>
<keyword evidence="1" id="KW-0812">Transmembrane</keyword>
<feature type="domain" description="PAC" evidence="2">
    <location>
        <begin position="340"/>
        <end position="392"/>
    </location>
</feature>
<feature type="transmembrane region" description="Helical" evidence="1">
    <location>
        <begin position="89"/>
        <end position="107"/>
    </location>
</feature>
<evidence type="ECO:0000313" key="4">
    <source>
        <dbReference type="Proteomes" id="UP000613030"/>
    </source>
</evidence>
<feature type="transmembrane region" description="Helical" evidence="1">
    <location>
        <begin position="192"/>
        <end position="212"/>
    </location>
</feature>
<dbReference type="CDD" id="cd00130">
    <property type="entry name" value="PAS"/>
    <property type="match status" value="1"/>
</dbReference>